<reference evidence="1" key="2">
    <citation type="submission" date="2020-09" db="EMBL/GenBank/DDBJ databases">
        <authorList>
            <person name="Sun Q."/>
            <person name="Ohkuma M."/>
        </authorList>
    </citation>
    <scope>NUCLEOTIDE SEQUENCE</scope>
    <source>
        <strain evidence="1">JCM 4633</strain>
    </source>
</reference>
<sequence>MASSIVSLDLTPKPAPTACELLPVKQVRQVVTDPVQDDRGPSICRYEERSPFRPAREVLLERDWETPGQTDKDEWKRMRRYMNIPATSTSDLPRLGDEALLRVSPSTDPYGAPEATVAVWAGHMIVQVTYSEEYATTGRVSAVAQILARWALRAGDVPHNRIGAAGPALAGIPPAKLPRRTRTDGYRRPEQSLYGAVWGAGEHSVIQAHPELSIPVRMPPGSYGCWPQKGKDNVFRCSGKSLVVDIIDRPATQPPGPGPGPEPSYAVRDPGGGRYEIAIRVTHTPAGLRAREIRVRVEADAGQAEVAQKIVNSVHTQTLPRG</sequence>
<name>A0A918U0J3_STRCJ</name>
<comment type="caution">
    <text evidence="1">The sequence shown here is derived from an EMBL/GenBank/DDBJ whole genome shotgun (WGS) entry which is preliminary data.</text>
</comment>
<organism evidence="1 2">
    <name type="scientific">Streptomyces cinnamoneus</name>
    <name type="common">Streptoverticillium cinnamoneum</name>
    <dbReference type="NCBI Taxonomy" id="53446"/>
    <lineage>
        <taxon>Bacteria</taxon>
        <taxon>Bacillati</taxon>
        <taxon>Actinomycetota</taxon>
        <taxon>Actinomycetes</taxon>
        <taxon>Kitasatosporales</taxon>
        <taxon>Streptomycetaceae</taxon>
        <taxon>Streptomyces</taxon>
        <taxon>Streptomyces cinnamoneus group</taxon>
    </lineage>
</organism>
<dbReference type="AlphaFoldDB" id="A0A918U0J3"/>
<gene>
    <name evidence="1" type="ORF">GCM10010507_60320</name>
</gene>
<evidence type="ECO:0000313" key="1">
    <source>
        <dbReference type="EMBL" id="GHC73024.1"/>
    </source>
</evidence>
<accession>A0A918U0J3</accession>
<evidence type="ECO:0000313" key="2">
    <source>
        <dbReference type="Proteomes" id="UP000646244"/>
    </source>
</evidence>
<reference evidence="1" key="1">
    <citation type="journal article" date="2014" name="Int. J. Syst. Evol. Microbiol.">
        <title>Complete genome sequence of Corynebacterium casei LMG S-19264T (=DSM 44701T), isolated from a smear-ripened cheese.</title>
        <authorList>
            <consortium name="US DOE Joint Genome Institute (JGI-PGF)"/>
            <person name="Walter F."/>
            <person name="Albersmeier A."/>
            <person name="Kalinowski J."/>
            <person name="Ruckert C."/>
        </authorList>
    </citation>
    <scope>NUCLEOTIDE SEQUENCE</scope>
    <source>
        <strain evidence="1">JCM 4633</strain>
    </source>
</reference>
<dbReference type="Proteomes" id="UP000646244">
    <property type="component" value="Unassembled WGS sequence"/>
</dbReference>
<protein>
    <submittedName>
        <fullName evidence="1">Uncharacterized protein</fullName>
    </submittedName>
</protein>
<dbReference type="EMBL" id="BMVB01000038">
    <property type="protein sequence ID" value="GHC73024.1"/>
    <property type="molecule type" value="Genomic_DNA"/>
</dbReference>
<proteinExistence type="predicted"/>